<evidence type="ECO:0000256" key="15">
    <source>
        <dbReference type="PIRSR" id="PIRSR001400-3"/>
    </source>
</evidence>
<feature type="binding site" evidence="12">
    <location>
        <position position="166"/>
    </location>
    <ligand>
        <name>(2R)-2-phosphoglycerate</name>
        <dbReference type="ChEBI" id="CHEBI:58289"/>
    </ligand>
</feature>
<evidence type="ECO:0000259" key="16">
    <source>
        <dbReference type="SMART" id="SM01192"/>
    </source>
</evidence>
<dbReference type="InterPro" id="IPR000941">
    <property type="entry name" value="Enolase"/>
</dbReference>
<evidence type="ECO:0000313" key="19">
    <source>
        <dbReference type="Proteomes" id="UP000323708"/>
    </source>
</evidence>
<dbReference type="GO" id="GO:0009986">
    <property type="term" value="C:cell surface"/>
    <property type="evidence" value="ECO:0007669"/>
    <property type="project" value="UniProtKB-SubCell"/>
</dbReference>
<keyword evidence="9 12" id="KW-0324">Glycolysis</keyword>
<keyword evidence="10 12" id="KW-0456">Lyase</keyword>
<dbReference type="HAMAP" id="MF_00318">
    <property type="entry name" value="Enolase"/>
    <property type="match status" value="1"/>
</dbReference>
<dbReference type="EMBL" id="VTUX01000002">
    <property type="protein sequence ID" value="KAA1193450.1"/>
    <property type="molecule type" value="Genomic_DNA"/>
</dbReference>
<feature type="domain" description="Enolase N-terminal" evidence="17">
    <location>
        <begin position="4"/>
        <end position="134"/>
    </location>
</feature>
<feature type="binding site" evidence="12 15">
    <location>
        <position position="245"/>
    </location>
    <ligand>
        <name>Mg(2+)</name>
        <dbReference type="ChEBI" id="CHEBI:18420"/>
    </ligand>
</feature>
<dbReference type="InterPro" id="IPR020809">
    <property type="entry name" value="Enolase_CS"/>
</dbReference>
<keyword evidence="19" id="KW-1185">Reference proteome</keyword>
<dbReference type="AlphaFoldDB" id="A0A5B0X272"/>
<evidence type="ECO:0000256" key="10">
    <source>
        <dbReference type="ARBA" id="ARBA00023239"/>
    </source>
</evidence>
<evidence type="ECO:0000259" key="17">
    <source>
        <dbReference type="SMART" id="SM01193"/>
    </source>
</evidence>
<feature type="binding site" evidence="12">
    <location>
        <position position="340"/>
    </location>
    <ligand>
        <name>(2R)-2-phosphoglycerate</name>
        <dbReference type="ChEBI" id="CHEBI:58289"/>
    </ligand>
</feature>
<dbReference type="GO" id="GO:0006096">
    <property type="term" value="P:glycolytic process"/>
    <property type="evidence" value="ECO:0007669"/>
    <property type="project" value="UniProtKB-UniRule"/>
</dbReference>
<dbReference type="Proteomes" id="UP000323708">
    <property type="component" value="Unassembled WGS sequence"/>
</dbReference>
<dbReference type="PROSITE" id="PS00164">
    <property type="entry name" value="ENOLASE"/>
    <property type="match status" value="1"/>
</dbReference>
<feature type="binding site" evidence="12 15">
    <location>
        <position position="315"/>
    </location>
    <ligand>
        <name>Mg(2+)</name>
        <dbReference type="ChEBI" id="CHEBI:18420"/>
    </ligand>
</feature>
<evidence type="ECO:0000256" key="11">
    <source>
        <dbReference type="ARBA" id="ARBA00045763"/>
    </source>
</evidence>
<feature type="domain" description="Enolase C-terminal TIM barrel" evidence="16">
    <location>
        <begin position="142"/>
        <end position="428"/>
    </location>
</feature>
<comment type="cofactor">
    <cofactor evidence="15">
        <name>Mg(2+)</name>
        <dbReference type="ChEBI" id="CHEBI:18420"/>
    </cofactor>
    <text evidence="15">Mg(2+) is required for catalysis and for stabilizing the dimer.</text>
</comment>
<dbReference type="SFLD" id="SFLDS00001">
    <property type="entry name" value="Enolase"/>
    <property type="match status" value="1"/>
</dbReference>
<dbReference type="PRINTS" id="PR00148">
    <property type="entry name" value="ENOLASE"/>
</dbReference>
<feature type="binding site" evidence="14">
    <location>
        <position position="315"/>
    </location>
    <ligand>
        <name>substrate</name>
    </ligand>
</feature>
<comment type="subcellular location">
    <subcellularLocation>
        <location evidence="12">Cytoplasm</location>
    </subcellularLocation>
    <subcellularLocation>
        <location evidence="12">Secreted</location>
    </subcellularLocation>
    <subcellularLocation>
        <location evidence="12">Cell surface</location>
    </subcellularLocation>
    <text evidence="12">Fractions of enolase are present in both the cytoplasm and on the cell surface.</text>
</comment>
<evidence type="ECO:0000313" key="18">
    <source>
        <dbReference type="EMBL" id="KAA1193450.1"/>
    </source>
</evidence>
<evidence type="ECO:0000256" key="4">
    <source>
        <dbReference type="ARBA" id="ARBA00017068"/>
    </source>
</evidence>
<reference evidence="18 19" key="1">
    <citation type="submission" date="2019-09" db="EMBL/GenBank/DDBJ databases">
        <authorList>
            <person name="Chen X.-Y."/>
        </authorList>
    </citation>
    <scope>NUCLEOTIDE SEQUENCE [LARGE SCALE GENOMIC DNA]</scope>
    <source>
        <strain evidence="18 19">NY5</strain>
    </source>
</reference>
<evidence type="ECO:0000256" key="1">
    <source>
        <dbReference type="ARBA" id="ARBA00005031"/>
    </source>
</evidence>
<name>A0A5B0X272_9GAMM</name>
<keyword evidence="18" id="KW-0670">Pyruvate</keyword>
<feature type="binding site" evidence="14">
    <location>
        <position position="391"/>
    </location>
    <ligand>
        <name>substrate</name>
    </ligand>
</feature>
<sequence length="428" mass="44938">MSNIANVQAFEVMDSRGNPTVMAEVTLESGHVGSACAPSGASTGSREALELRDGDSARYLGKGVLQAVGNVNGPIRELLLGMDATAQRALDQAMIDADGTENKGELGANAILAVSLAAAKAAAQAKGVPLYQHIADINGSSEFSMPVPMMNILNGGEHADNNVDIQEFMVQPVAAPSFAEALRAGAEIFHQLKKVLSARGLNTAVGDEGGFAPNLPSNEAALEAIAEAVEKAGYKLGSDITLALDCAASEFYQDGVYDLAGEGKQFSSDSFTDYLAELAGSHPIISIEDGLDESDWDGWKLLTDKIGDKVQLVGDDLFVTNTQILKRGIDNGVANSILIKFNQIGSLSETLDAIAMAKAAGYTAVISHRSGETEDTTIADLAVATAAGQIKTGSLCRSDRVAKYNRLLRIEAELGSRAPYRGIAEFKR</sequence>
<comment type="function">
    <text evidence="11 12">Catalyzes the reversible conversion of 2-phosphoglycerate (2-PG) into phosphoenolpyruvate (PEP). It is essential for the degradation of carbohydrates via glycolysis.</text>
</comment>
<dbReference type="FunFam" id="3.30.390.10:FF:000001">
    <property type="entry name" value="Enolase"/>
    <property type="match status" value="1"/>
</dbReference>
<dbReference type="Gene3D" id="3.20.20.120">
    <property type="entry name" value="Enolase-like C-terminal domain"/>
    <property type="match status" value="1"/>
</dbReference>
<feature type="binding site" evidence="14">
    <location>
        <position position="167"/>
    </location>
    <ligand>
        <name>substrate</name>
    </ligand>
</feature>
<comment type="caution">
    <text evidence="18">The sequence shown here is derived from an EMBL/GenBank/DDBJ whole genome shotgun (WGS) entry which is preliminary data.</text>
</comment>
<evidence type="ECO:0000256" key="12">
    <source>
        <dbReference type="HAMAP-Rule" id="MF_00318"/>
    </source>
</evidence>
<evidence type="ECO:0000256" key="2">
    <source>
        <dbReference type="ARBA" id="ARBA00009604"/>
    </source>
</evidence>
<evidence type="ECO:0000256" key="14">
    <source>
        <dbReference type="PIRSR" id="PIRSR001400-2"/>
    </source>
</evidence>
<dbReference type="RefSeq" id="WP_149610557.1">
    <property type="nucleotide sequence ID" value="NZ_VTUX01000002.1"/>
</dbReference>
<dbReference type="SMART" id="SM01192">
    <property type="entry name" value="Enolase_C"/>
    <property type="match status" value="1"/>
</dbReference>
<dbReference type="PANTHER" id="PTHR11902:SF1">
    <property type="entry name" value="ENOLASE"/>
    <property type="match status" value="1"/>
</dbReference>
<dbReference type="Pfam" id="PF03952">
    <property type="entry name" value="Enolase_N"/>
    <property type="match status" value="1"/>
</dbReference>
<evidence type="ECO:0000256" key="3">
    <source>
        <dbReference type="ARBA" id="ARBA00012058"/>
    </source>
</evidence>
<proteinExistence type="inferred from homology"/>
<dbReference type="NCBIfam" id="TIGR01060">
    <property type="entry name" value="eno"/>
    <property type="match status" value="1"/>
</dbReference>
<feature type="binding site" evidence="14">
    <location>
        <begin position="367"/>
        <end position="370"/>
    </location>
    <ligand>
        <name>substrate</name>
    </ligand>
</feature>
<dbReference type="UniPathway" id="UPA00109">
    <property type="reaction ID" value="UER00187"/>
</dbReference>
<dbReference type="SFLD" id="SFLDF00002">
    <property type="entry name" value="enolase"/>
    <property type="match status" value="1"/>
</dbReference>
<feature type="binding site" evidence="12">
    <location>
        <position position="370"/>
    </location>
    <ligand>
        <name>(2R)-2-phosphoglycerate</name>
        <dbReference type="ChEBI" id="CHEBI:58289"/>
    </ligand>
</feature>
<feature type="active site" description="Proton acceptor" evidence="12 13">
    <location>
        <position position="340"/>
    </location>
</feature>
<dbReference type="GO" id="GO:0000287">
    <property type="term" value="F:magnesium ion binding"/>
    <property type="evidence" value="ECO:0007669"/>
    <property type="project" value="UniProtKB-UniRule"/>
</dbReference>
<feature type="binding site" evidence="12">
    <location>
        <position position="369"/>
    </location>
    <ligand>
        <name>(2R)-2-phosphoglycerate</name>
        <dbReference type="ChEBI" id="CHEBI:58289"/>
    </ligand>
</feature>
<evidence type="ECO:0000256" key="13">
    <source>
        <dbReference type="PIRSR" id="PIRSR001400-1"/>
    </source>
</evidence>
<evidence type="ECO:0000256" key="7">
    <source>
        <dbReference type="ARBA" id="ARBA00022723"/>
    </source>
</evidence>
<dbReference type="FunFam" id="3.20.20.120:FF:000001">
    <property type="entry name" value="Enolase"/>
    <property type="match status" value="1"/>
</dbReference>
<dbReference type="GO" id="GO:0004634">
    <property type="term" value="F:phosphopyruvate hydratase activity"/>
    <property type="evidence" value="ECO:0007669"/>
    <property type="project" value="UniProtKB-UniRule"/>
</dbReference>
<comment type="pathway">
    <text evidence="1 12">Carbohydrate degradation; glycolysis; pyruvate from D-glyceraldehyde 3-phosphate: step 4/5.</text>
</comment>
<dbReference type="InterPro" id="IPR020810">
    <property type="entry name" value="Enolase_C"/>
</dbReference>
<feature type="binding site" evidence="12">
    <location>
        <position position="391"/>
    </location>
    <ligand>
        <name>(2R)-2-phosphoglycerate</name>
        <dbReference type="ChEBI" id="CHEBI:58289"/>
    </ligand>
</feature>
<dbReference type="Pfam" id="PF00113">
    <property type="entry name" value="Enolase_C"/>
    <property type="match status" value="1"/>
</dbReference>
<dbReference type="InterPro" id="IPR020811">
    <property type="entry name" value="Enolase_N"/>
</dbReference>
<evidence type="ECO:0000256" key="8">
    <source>
        <dbReference type="ARBA" id="ARBA00022842"/>
    </source>
</evidence>
<evidence type="ECO:0000256" key="5">
    <source>
        <dbReference type="ARBA" id="ARBA00022490"/>
    </source>
</evidence>
<dbReference type="GO" id="GO:0000015">
    <property type="term" value="C:phosphopyruvate hydratase complex"/>
    <property type="evidence" value="ECO:0007669"/>
    <property type="project" value="InterPro"/>
</dbReference>
<comment type="cofactor">
    <cofactor evidence="12">
        <name>Mg(2+)</name>
        <dbReference type="ChEBI" id="CHEBI:18420"/>
    </cofactor>
    <text evidence="12">Binds a second Mg(2+) ion via substrate during catalysis.</text>
</comment>
<comment type="subunit">
    <text evidence="12">Component of the RNA degradosome, a multiprotein complex involved in RNA processing and mRNA degradation.</text>
</comment>
<evidence type="ECO:0000256" key="6">
    <source>
        <dbReference type="ARBA" id="ARBA00022525"/>
    </source>
</evidence>
<comment type="similarity">
    <text evidence="2 12">Belongs to the enolase family.</text>
</comment>
<protein>
    <recommendedName>
        <fullName evidence="4 12">Enolase</fullName>
        <ecNumber evidence="3 12">4.2.1.11</ecNumber>
    </recommendedName>
    <alternativeName>
        <fullName evidence="12">2-phospho-D-glycerate hydro-lyase</fullName>
    </alternativeName>
    <alternativeName>
        <fullName evidence="12">2-phosphoglycerate dehydratase</fullName>
    </alternativeName>
</protein>
<organism evidence="18 19">
    <name type="scientific">Pseudohalioglobus sediminis</name>
    <dbReference type="NCBI Taxonomy" id="2606449"/>
    <lineage>
        <taxon>Bacteria</taxon>
        <taxon>Pseudomonadati</taxon>
        <taxon>Pseudomonadota</taxon>
        <taxon>Gammaproteobacteria</taxon>
        <taxon>Cellvibrionales</taxon>
        <taxon>Halieaceae</taxon>
        <taxon>Pseudohalioglobus</taxon>
    </lineage>
</organism>
<dbReference type="InterPro" id="IPR029017">
    <property type="entry name" value="Enolase-like_N"/>
</dbReference>
<feature type="active site" description="Proton donor" evidence="12 13">
    <location>
        <position position="208"/>
    </location>
</feature>
<accession>A0A5B0X272</accession>
<gene>
    <name evidence="12" type="primary">eno</name>
    <name evidence="18" type="ORF">F0M18_06340</name>
</gene>
<keyword evidence="5 12" id="KW-0963">Cytoplasm</keyword>
<dbReference type="PANTHER" id="PTHR11902">
    <property type="entry name" value="ENOLASE"/>
    <property type="match status" value="1"/>
</dbReference>
<keyword evidence="6 12" id="KW-0964">Secreted</keyword>
<dbReference type="SUPFAM" id="SSF51604">
    <property type="entry name" value="Enolase C-terminal domain-like"/>
    <property type="match status" value="1"/>
</dbReference>
<keyword evidence="8 12" id="KW-0460">Magnesium</keyword>
<dbReference type="GO" id="GO:0005576">
    <property type="term" value="C:extracellular region"/>
    <property type="evidence" value="ECO:0007669"/>
    <property type="project" value="UniProtKB-SubCell"/>
</dbReference>
<dbReference type="EC" id="4.2.1.11" evidence="3 12"/>
<feature type="binding site" evidence="14">
    <location>
        <position position="158"/>
    </location>
    <ligand>
        <name>substrate</name>
    </ligand>
</feature>
<dbReference type="SFLD" id="SFLDG00178">
    <property type="entry name" value="enolase"/>
    <property type="match status" value="1"/>
</dbReference>
<dbReference type="SMART" id="SM01193">
    <property type="entry name" value="Enolase_N"/>
    <property type="match status" value="1"/>
</dbReference>
<evidence type="ECO:0000256" key="9">
    <source>
        <dbReference type="ARBA" id="ARBA00023152"/>
    </source>
</evidence>
<comment type="catalytic activity">
    <reaction evidence="12">
        <text>(2R)-2-phosphoglycerate = phosphoenolpyruvate + H2O</text>
        <dbReference type="Rhea" id="RHEA:10164"/>
        <dbReference type="ChEBI" id="CHEBI:15377"/>
        <dbReference type="ChEBI" id="CHEBI:58289"/>
        <dbReference type="ChEBI" id="CHEBI:58702"/>
        <dbReference type="EC" id="4.2.1.11"/>
    </reaction>
</comment>
<dbReference type="PIRSF" id="PIRSF001400">
    <property type="entry name" value="Enolase"/>
    <property type="match status" value="1"/>
</dbReference>
<feature type="binding site" evidence="12 15">
    <location>
        <position position="288"/>
    </location>
    <ligand>
        <name>Mg(2+)</name>
        <dbReference type="ChEBI" id="CHEBI:18420"/>
    </ligand>
</feature>
<dbReference type="CDD" id="cd03313">
    <property type="entry name" value="enolase"/>
    <property type="match status" value="1"/>
</dbReference>
<keyword evidence="7 12" id="KW-0479">Metal-binding</keyword>
<dbReference type="Gene3D" id="3.30.390.10">
    <property type="entry name" value="Enolase-like, N-terminal domain"/>
    <property type="match status" value="1"/>
</dbReference>
<dbReference type="SUPFAM" id="SSF54826">
    <property type="entry name" value="Enolase N-terminal domain-like"/>
    <property type="match status" value="1"/>
</dbReference>
<dbReference type="InterPro" id="IPR036849">
    <property type="entry name" value="Enolase-like_C_sf"/>
</dbReference>
<feature type="binding site" evidence="14">
    <location>
        <position position="288"/>
    </location>
    <ligand>
        <name>substrate</name>
    </ligand>
</feature>